<feature type="signal peptide" evidence="2">
    <location>
        <begin position="1"/>
        <end position="30"/>
    </location>
</feature>
<accession>A0A1M5SYB1</accession>
<dbReference type="RefSeq" id="WP_079570594.1">
    <property type="nucleotide sequence ID" value="NZ_LT670818.1"/>
</dbReference>
<dbReference type="Pfam" id="PF12071">
    <property type="entry name" value="DUF3551"/>
    <property type="match status" value="1"/>
</dbReference>
<dbReference type="InterPro" id="IPR021937">
    <property type="entry name" value="DUF3551"/>
</dbReference>
<keyword evidence="2" id="KW-0732">Signal</keyword>
<dbReference type="EMBL" id="LT670818">
    <property type="protein sequence ID" value="SHH43465.1"/>
    <property type="molecule type" value="Genomic_DNA"/>
</dbReference>
<feature type="region of interest" description="Disordered" evidence="1">
    <location>
        <begin position="68"/>
        <end position="98"/>
    </location>
</feature>
<dbReference type="AlphaFoldDB" id="A0A1M5SYB1"/>
<evidence type="ECO:0000256" key="2">
    <source>
        <dbReference type="SAM" id="SignalP"/>
    </source>
</evidence>
<dbReference type="Proteomes" id="UP000190675">
    <property type="component" value="Chromosome I"/>
</dbReference>
<evidence type="ECO:0000256" key="1">
    <source>
        <dbReference type="SAM" id="MobiDB-lite"/>
    </source>
</evidence>
<reference evidence="3 4" key="1">
    <citation type="submission" date="2016-11" db="EMBL/GenBank/DDBJ databases">
        <authorList>
            <person name="Jaros S."/>
            <person name="Januszkiewicz K."/>
            <person name="Wedrychowicz H."/>
        </authorList>
    </citation>
    <scope>NUCLEOTIDE SEQUENCE [LARGE SCALE GENOMIC DNA]</scope>
    <source>
        <strain evidence="3 4">GAS242</strain>
    </source>
</reference>
<proteinExistence type="predicted"/>
<gene>
    <name evidence="3" type="ORF">SAMN05444169_7456</name>
</gene>
<dbReference type="OrthoDB" id="8255564at2"/>
<evidence type="ECO:0000313" key="4">
    <source>
        <dbReference type="Proteomes" id="UP000190675"/>
    </source>
</evidence>
<feature type="compositionally biased region" description="Low complexity" evidence="1">
    <location>
        <begin position="68"/>
        <end position="85"/>
    </location>
</feature>
<name>A0A1M5SYB1_9BRAD</name>
<protein>
    <recommendedName>
        <fullName evidence="5">DUF3551 domain-containing protein</fullName>
    </recommendedName>
</protein>
<organism evidence="3 4">
    <name type="scientific">Bradyrhizobium erythrophlei</name>
    <dbReference type="NCBI Taxonomy" id="1437360"/>
    <lineage>
        <taxon>Bacteria</taxon>
        <taxon>Pseudomonadati</taxon>
        <taxon>Pseudomonadota</taxon>
        <taxon>Alphaproteobacteria</taxon>
        <taxon>Hyphomicrobiales</taxon>
        <taxon>Nitrobacteraceae</taxon>
        <taxon>Bradyrhizobium</taxon>
    </lineage>
</organism>
<feature type="chain" id="PRO_5012816106" description="DUF3551 domain-containing protein" evidence="2">
    <location>
        <begin position="31"/>
        <end position="98"/>
    </location>
</feature>
<evidence type="ECO:0008006" key="5">
    <source>
        <dbReference type="Google" id="ProtNLM"/>
    </source>
</evidence>
<evidence type="ECO:0000313" key="3">
    <source>
        <dbReference type="EMBL" id="SHH43465.1"/>
    </source>
</evidence>
<sequence length="98" mass="10102">MTPTSKTFAATAATMFTFALFVMTASAAQADDYCITNGAQTAHGCGYQTMEACRAASAGIGGTCSLASSSKDSSDSMAQSKQSQSGRELRSRKQPAVQ</sequence>